<dbReference type="Gene3D" id="3.40.50.10130">
    <property type="match status" value="1"/>
</dbReference>
<dbReference type="FunFam" id="3.40.50.10130:FF:000003">
    <property type="entry name" value="Crossover junction endonuclease MUS81"/>
    <property type="match status" value="1"/>
</dbReference>
<evidence type="ECO:0000256" key="9">
    <source>
        <dbReference type="ARBA" id="ARBA00022842"/>
    </source>
</evidence>
<keyword evidence="18" id="KW-1185">Reference proteome</keyword>
<evidence type="ECO:0000313" key="17">
    <source>
        <dbReference type="EMBL" id="KAF4976102.1"/>
    </source>
</evidence>
<name>A0A8H4XJ44_9HYPO</name>
<keyword evidence="11 14" id="KW-0234">DNA repair</keyword>
<dbReference type="Gene3D" id="1.10.10.10">
    <property type="entry name" value="Winged helix-like DNA-binding domain superfamily/Winged helix DNA-binding domain"/>
    <property type="match status" value="1"/>
</dbReference>
<dbReference type="InterPro" id="IPR042530">
    <property type="entry name" value="EME1/EME2_C"/>
</dbReference>
<dbReference type="CDD" id="cd21036">
    <property type="entry name" value="WH_MUS81"/>
    <property type="match status" value="1"/>
</dbReference>
<dbReference type="InterPro" id="IPR011335">
    <property type="entry name" value="Restrct_endonuc-II-like"/>
</dbReference>
<dbReference type="Gene3D" id="1.10.150.110">
    <property type="entry name" value="DNA polymerase beta, N-terminal domain-like"/>
    <property type="match status" value="1"/>
</dbReference>
<sequence>MDDADSANPQLLAWVKEWLDLARERNSKGITTYKNAYESLKACPITFDHPAQLQQLKGFGPKLCQRLEDNLKNHCQQNGLPMPLHPRARKAAAKAGDGEAESSRPAKKARKPKAYVPAFRSGAFALVVGLSTLDEDASVGMTKAELVEVAQSYCDSSFTAPSDPTKFYTAWNSMKTLLQKELVYERGRPLRRYALTDEGWEVANRIKETDQWQAETSGSKGPSSAQPGLPNLQPEPGPEPEPEPAPRPRSPSIELAEPTRAPSAYQNVVSDGPVISDDSSLPNFTPIRLPPGSFTVHLLLDVREVRAKTDRDYMQEELAKLGAKPIMRSMEVGDAQWIAKCHDPNLLPAQGAEGDEIVLDWIVERKRLDDLIGSIKDGRFHEQKFRLKRSGVKKVIYIIEEITMDPASITRYEDAVRSAIASTQVVNGYFVKKTAKMDETIRYLARMTAMLKRTYESKPLSVIPTRVLTARNYLPLLKHLRESVPSAGWYITYPAFSSLASKSESMTLRDVFLKMLMTTKGVTGERALEIQKRWKTPYDFVKAFEACGAGEQGLKRKRELVFGQTAHLVGRKKITKPLSQKIAETWGNVPEPKSGRGEDI</sequence>
<dbReference type="Pfam" id="PF14716">
    <property type="entry name" value="HHH_8"/>
    <property type="match status" value="1"/>
</dbReference>
<dbReference type="GO" id="GO:0031573">
    <property type="term" value="P:mitotic intra-S DNA damage checkpoint signaling"/>
    <property type="evidence" value="ECO:0007669"/>
    <property type="project" value="TreeGrafter"/>
</dbReference>
<dbReference type="InterPro" id="IPR027421">
    <property type="entry name" value="DNA_pol_lamdba_lyase_dom_sf"/>
</dbReference>
<dbReference type="AlphaFoldDB" id="A0A8H4XJ44"/>
<evidence type="ECO:0000256" key="12">
    <source>
        <dbReference type="ARBA" id="ARBA00023242"/>
    </source>
</evidence>
<feature type="region of interest" description="Disordered" evidence="15">
    <location>
        <begin position="211"/>
        <end position="264"/>
    </location>
</feature>
<keyword evidence="8 14" id="KW-0378">Hydrolase</keyword>
<feature type="compositionally biased region" description="Polar residues" evidence="15">
    <location>
        <begin position="211"/>
        <end position="225"/>
    </location>
</feature>
<gene>
    <name evidence="17" type="ORF">FZEAL_7191</name>
</gene>
<evidence type="ECO:0000256" key="11">
    <source>
        <dbReference type="ARBA" id="ARBA00023204"/>
    </source>
</evidence>
<evidence type="ECO:0000256" key="5">
    <source>
        <dbReference type="ARBA" id="ARBA00022723"/>
    </source>
</evidence>
<dbReference type="GO" id="GO:0048476">
    <property type="term" value="C:Holliday junction resolvase complex"/>
    <property type="evidence" value="ECO:0007669"/>
    <property type="project" value="UniProtKB-UniRule"/>
</dbReference>
<dbReference type="FunFam" id="1.10.10.10:FF:000307">
    <property type="entry name" value="Crossover junction endonuclease MUS81"/>
    <property type="match status" value="1"/>
</dbReference>
<dbReference type="EC" id="3.1.22.-" evidence="14"/>
<evidence type="ECO:0000256" key="3">
    <source>
        <dbReference type="ARBA" id="ARBA00010015"/>
    </source>
</evidence>
<feature type="region of interest" description="Disordered" evidence="15">
    <location>
        <begin position="79"/>
        <end position="112"/>
    </location>
</feature>
<dbReference type="GO" id="GO:0048257">
    <property type="term" value="F:3'-flap endonuclease activity"/>
    <property type="evidence" value="ECO:0007669"/>
    <property type="project" value="TreeGrafter"/>
</dbReference>
<dbReference type="InterPro" id="IPR010996">
    <property type="entry name" value="HHH_MUS81"/>
</dbReference>
<dbReference type="InterPro" id="IPR047417">
    <property type="entry name" value="WHD_MUS81"/>
</dbReference>
<dbReference type="GO" id="GO:0008821">
    <property type="term" value="F:crossover junction DNA endonuclease activity"/>
    <property type="evidence" value="ECO:0007669"/>
    <property type="project" value="UniProtKB-UniRule"/>
</dbReference>
<evidence type="ECO:0000313" key="18">
    <source>
        <dbReference type="Proteomes" id="UP000635477"/>
    </source>
</evidence>
<evidence type="ECO:0000256" key="4">
    <source>
        <dbReference type="ARBA" id="ARBA00022722"/>
    </source>
</evidence>
<dbReference type="SUPFAM" id="SSF52980">
    <property type="entry name" value="Restriction endonuclease-like"/>
    <property type="match status" value="1"/>
</dbReference>
<proteinExistence type="inferred from homology"/>
<dbReference type="EMBL" id="JABEYC010000571">
    <property type="protein sequence ID" value="KAF4976102.1"/>
    <property type="molecule type" value="Genomic_DNA"/>
</dbReference>
<dbReference type="Gene3D" id="1.10.150.670">
    <property type="entry name" value="Crossover junction endonuclease EME1, DNA-binding domain"/>
    <property type="match status" value="1"/>
</dbReference>
<dbReference type="OrthoDB" id="5963188at2759"/>
<dbReference type="Pfam" id="PF02732">
    <property type="entry name" value="ERCC4"/>
    <property type="match status" value="1"/>
</dbReference>
<organism evidence="17 18">
    <name type="scientific">Fusarium zealandicum</name>
    <dbReference type="NCBI Taxonomy" id="1053134"/>
    <lineage>
        <taxon>Eukaryota</taxon>
        <taxon>Fungi</taxon>
        <taxon>Dikarya</taxon>
        <taxon>Ascomycota</taxon>
        <taxon>Pezizomycotina</taxon>
        <taxon>Sordariomycetes</taxon>
        <taxon>Hypocreomycetidae</taxon>
        <taxon>Hypocreales</taxon>
        <taxon>Nectriaceae</taxon>
        <taxon>Fusarium</taxon>
        <taxon>Fusarium staphyleae species complex</taxon>
    </lineage>
</organism>
<comment type="cofactor">
    <cofactor evidence="1 14">
        <name>Mg(2+)</name>
        <dbReference type="ChEBI" id="CHEBI:18420"/>
    </cofactor>
</comment>
<keyword evidence="5 14" id="KW-0479">Metal-binding</keyword>
<dbReference type="InterPro" id="IPR006166">
    <property type="entry name" value="ERCC4_domain"/>
</dbReference>
<dbReference type="GO" id="GO:0005634">
    <property type="term" value="C:nucleus"/>
    <property type="evidence" value="ECO:0007669"/>
    <property type="project" value="UniProtKB-SubCell"/>
</dbReference>
<keyword evidence="4 14" id="KW-0540">Nuclease</keyword>
<dbReference type="GO" id="GO:0000712">
    <property type="term" value="P:resolution of meiotic recombination intermediates"/>
    <property type="evidence" value="ECO:0007669"/>
    <property type="project" value="TreeGrafter"/>
</dbReference>
<feature type="compositionally biased region" description="Pro residues" evidence="15">
    <location>
        <begin position="233"/>
        <end position="249"/>
    </location>
</feature>
<dbReference type="GO" id="GO:0046872">
    <property type="term" value="F:metal ion binding"/>
    <property type="evidence" value="ECO:0007669"/>
    <property type="project" value="UniProtKB-UniRule"/>
</dbReference>
<dbReference type="FunFam" id="1.10.150.110:FF:000001">
    <property type="entry name" value="Putative Crossover junction endonuclease MUS81"/>
    <property type="match status" value="1"/>
</dbReference>
<dbReference type="GO" id="GO:0031297">
    <property type="term" value="P:replication fork processing"/>
    <property type="evidence" value="ECO:0007669"/>
    <property type="project" value="UniProtKB-ARBA"/>
</dbReference>
<dbReference type="InterPro" id="IPR033309">
    <property type="entry name" value="Mus81"/>
</dbReference>
<comment type="caution">
    <text evidence="17">The sequence shown here is derived from an EMBL/GenBank/DDBJ whole genome shotgun (WGS) entry which is preliminary data.</text>
</comment>
<comment type="function">
    <text evidence="14">Interacts with EME1 to form a DNA structure-specific endonuclease with substrate preference for branched DNA structures with a 5'-end at the branch nick. Typical substrates include 3'-flap structures, D-loops, replication forks and nicked Holliday junctions. May be required in mitosis for the processing of stalled or collapsed replication fork intermediates. May be required in meiosis for the repair of meiosis-specific double strand breaks subsequent to single-end invasion (SEI).</text>
</comment>
<evidence type="ECO:0000256" key="10">
    <source>
        <dbReference type="ARBA" id="ARBA00023172"/>
    </source>
</evidence>
<evidence type="ECO:0000259" key="16">
    <source>
        <dbReference type="SMART" id="SM00891"/>
    </source>
</evidence>
<protein>
    <recommendedName>
        <fullName evidence="14">Crossover junction endonuclease MUS81</fullName>
        <ecNumber evidence="14">3.1.22.-</ecNumber>
    </recommendedName>
</protein>
<keyword evidence="7 14" id="KW-0227">DNA damage</keyword>
<dbReference type="GO" id="GO:0003677">
    <property type="term" value="F:DNA binding"/>
    <property type="evidence" value="ECO:0007669"/>
    <property type="project" value="UniProtKB-UniRule"/>
</dbReference>
<dbReference type="Proteomes" id="UP000635477">
    <property type="component" value="Unassembled WGS sequence"/>
</dbReference>
<reference evidence="17" key="2">
    <citation type="submission" date="2020-05" db="EMBL/GenBank/DDBJ databases">
        <authorList>
            <person name="Kim H.-S."/>
            <person name="Proctor R.H."/>
            <person name="Brown D.W."/>
        </authorList>
    </citation>
    <scope>NUCLEOTIDE SEQUENCE</scope>
    <source>
        <strain evidence="17">NRRL 22465</strain>
    </source>
</reference>
<dbReference type="SMART" id="SM00891">
    <property type="entry name" value="ERCC4"/>
    <property type="match status" value="1"/>
</dbReference>
<evidence type="ECO:0000256" key="1">
    <source>
        <dbReference type="ARBA" id="ARBA00001946"/>
    </source>
</evidence>
<dbReference type="PANTHER" id="PTHR13451">
    <property type="entry name" value="CLASS II CROSSOVER JUNCTION ENDONUCLEASE MUS81"/>
    <property type="match status" value="1"/>
</dbReference>
<dbReference type="CDD" id="cd20074">
    <property type="entry name" value="XPF_nuclease_Mus81"/>
    <property type="match status" value="1"/>
</dbReference>
<keyword evidence="9 14" id="KW-0460">Magnesium</keyword>
<evidence type="ECO:0000256" key="8">
    <source>
        <dbReference type="ARBA" id="ARBA00022801"/>
    </source>
</evidence>
<comment type="subunit">
    <text evidence="14">Interacts with EME1.</text>
</comment>
<dbReference type="SUPFAM" id="SSF47802">
    <property type="entry name" value="DNA polymerase beta, N-terminal domain-like"/>
    <property type="match status" value="1"/>
</dbReference>
<evidence type="ECO:0000256" key="2">
    <source>
        <dbReference type="ARBA" id="ARBA00004123"/>
    </source>
</evidence>
<dbReference type="InterPro" id="IPR047416">
    <property type="entry name" value="XPF_nuclease_Mus81"/>
</dbReference>
<comment type="similarity">
    <text evidence="3 14">Belongs to the XPF family.</text>
</comment>
<evidence type="ECO:0000256" key="13">
    <source>
        <dbReference type="ARBA" id="ARBA00023254"/>
    </source>
</evidence>
<evidence type="ECO:0000256" key="7">
    <source>
        <dbReference type="ARBA" id="ARBA00022763"/>
    </source>
</evidence>
<accession>A0A8H4XJ44</accession>
<keyword evidence="10 14" id="KW-0233">DNA recombination</keyword>
<keyword evidence="13" id="KW-0469">Meiosis</keyword>
<evidence type="ECO:0000256" key="15">
    <source>
        <dbReference type="SAM" id="MobiDB-lite"/>
    </source>
</evidence>
<keyword evidence="12 14" id="KW-0539">Nucleus</keyword>
<dbReference type="Pfam" id="PF21136">
    <property type="entry name" value="WHD_MUS81"/>
    <property type="match status" value="1"/>
</dbReference>
<dbReference type="GO" id="GO:0006308">
    <property type="term" value="P:DNA catabolic process"/>
    <property type="evidence" value="ECO:0007669"/>
    <property type="project" value="UniProtKB-UniRule"/>
</dbReference>
<dbReference type="PANTHER" id="PTHR13451:SF0">
    <property type="entry name" value="CROSSOVER JUNCTION ENDONUCLEASE MUS81"/>
    <property type="match status" value="1"/>
</dbReference>
<feature type="domain" description="ERCC4" evidence="16">
    <location>
        <begin position="297"/>
        <end position="403"/>
    </location>
</feature>
<reference evidence="17" key="1">
    <citation type="journal article" date="2020" name="BMC Genomics">
        <title>Correction to: Identification and distribution of gene clusters required for synthesis of sphingolipid metabolism inhibitors in diverse species of the filamentous fungus Fusarium.</title>
        <authorList>
            <person name="Kim H.S."/>
            <person name="Lohmar J.M."/>
            <person name="Busman M."/>
            <person name="Brown D.W."/>
            <person name="Naumann T.A."/>
            <person name="Divon H.H."/>
            <person name="Lysoe E."/>
            <person name="Uhlig S."/>
            <person name="Proctor R.H."/>
        </authorList>
    </citation>
    <scope>NUCLEOTIDE SEQUENCE</scope>
    <source>
        <strain evidence="17">NRRL 22465</strain>
    </source>
</reference>
<evidence type="ECO:0000256" key="6">
    <source>
        <dbReference type="ARBA" id="ARBA00022759"/>
    </source>
</evidence>
<comment type="subcellular location">
    <subcellularLocation>
        <location evidence="2 14">Nucleus</location>
    </subcellularLocation>
</comment>
<dbReference type="GO" id="GO:0000727">
    <property type="term" value="P:double-strand break repair via break-induced replication"/>
    <property type="evidence" value="ECO:0007669"/>
    <property type="project" value="UniProtKB-UniRule"/>
</dbReference>
<evidence type="ECO:0000256" key="14">
    <source>
        <dbReference type="RuleBase" id="RU369042"/>
    </source>
</evidence>
<dbReference type="InterPro" id="IPR036388">
    <property type="entry name" value="WH-like_DNA-bd_sf"/>
</dbReference>
<keyword evidence="6 14" id="KW-0255">Endonuclease</keyword>